<dbReference type="GO" id="GO:0006084">
    <property type="term" value="P:acetyl-CoA metabolic process"/>
    <property type="evidence" value="ECO:0007669"/>
    <property type="project" value="InterPro"/>
</dbReference>
<evidence type="ECO:0000256" key="4">
    <source>
        <dbReference type="ARBA" id="ARBA00022723"/>
    </source>
</evidence>
<evidence type="ECO:0000256" key="2">
    <source>
        <dbReference type="ARBA" id="ARBA00022596"/>
    </source>
</evidence>
<organism evidence="9 10">
    <name type="scientific">Velamenicoccus archaeovorus</name>
    <dbReference type="NCBI Taxonomy" id="1930593"/>
    <lineage>
        <taxon>Bacteria</taxon>
        <taxon>Pseudomonadati</taxon>
        <taxon>Candidatus Omnitrophota</taxon>
        <taxon>Candidatus Velamenicoccus</taxon>
    </lineage>
</organism>
<dbReference type="EMBL" id="CP019384">
    <property type="protein sequence ID" value="QAT16456.1"/>
    <property type="molecule type" value="Genomic_DNA"/>
</dbReference>
<evidence type="ECO:0000259" key="8">
    <source>
        <dbReference type="Pfam" id="PF19436"/>
    </source>
</evidence>
<sequence length="725" mass="79328">MRKVSMPDLNTIASETSKKIVAMAQEALEKALVAKGGSFSLGFEGTAFFLPLNFALTGLEVKTIGDASQIIENCRRLLEGRSLANGLFFSCLDGLLNHGLAALLAEELLCALTHEPKEGYLGFVPDTVLRSLGVQLVDGRIAGIAVILGCAKDDASAVKIIRGFQEKNIVSLLVGNAGARNIRDQLTDAGVELGLDNYIVPLGPDELSSAYAVNFAVRAALTFGGCKGGQWKQVLEYTQNRVPAFVVVLGKLDEVIVTTGAGVLGLGFPIIMDADAAEVGKIPTTKYEALVVEKDMDRIVSRCIETRGIKIQVTHLPIPVLYSPAFEGERVRKENLKVEFGSKYSSAFEYLAYRSMEEVADGRVEVMGPDIDAVTGKAMPLGIWVDVAARQANKDFEPILERQIHRYLNEAQGVMHMGQRDMIWVRISREAFEKGFRLKHFGTIIHAMLHKEFGAIVDKVQVRLMTRQEDVAQALKAAAGVYEARDERLRGMTDESVDTFYSCALCQSFAPNHICIITPERLGLCGAYSWLDAKAAYEIQPTGGNQPIVKGVCLEPNLGQWRNINEFILEKSNRTIPEVSMYSLLVSPQSSCGCFECIVALVPEANGVMAVNRDYAGMTPLGMTFTQMAGSVGGGIQTPGFIGVGKLYLTSRKFISAEGGLPRLVWMPRDLKEALRNRLVERCRELDLPDFIEKIADETNAQTIEELLEFLKAKAHPALDMPPLL</sequence>
<dbReference type="OrthoDB" id="9759545at2"/>
<proteinExistence type="predicted"/>
<dbReference type="NCBIfam" id="NF007078">
    <property type="entry name" value="PRK09529.1"/>
    <property type="match status" value="1"/>
</dbReference>
<dbReference type="InterPro" id="IPR016099">
    <property type="entry name" value="Prismane-like_a/b-sand"/>
</dbReference>
<dbReference type="NCBIfam" id="TIGR00316">
    <property type="entry name" value="cdhC"/>
    <property type="match status" value="1"/>
</dbReference>
<evidence type="ECO:0000256" key="5">
    <source>
        <dbReference type="ARBA" id="ARBA00023004"/>
    </source>
</evidence>
<protein>
    <recommendedName>
        <fullName evidence="1">CO-methylating acetyl-CoA synthase</fullName>
        <ecNumber evidence="1">2.3.1.169</ecNumber>
    </recommendedName>
</protein>
<dbReference type="Gene3D" id="3.40.50.2030">
    <property type="match status" value="1"/>
</dbReference>
<keyword evidence="10" id="KW-1185">Reference proteome</keyword>
<dbReference type="Proteomes" id="UP000287243">
    <property type="component" value="Chromosome"/>
</dbReference>
<dbReference type="InterPro" id="IPR041350">
    <property type="entry name" value="CODH_A_N"/>
</dbReference>
<feature type="domain" description="Carbon monoxide dehydrogenase subunit alpha ,N-terminal" evidence="7">
    <location>
        <begin position="26"/>
        <end position="112"/>
    </location>
</feature>
<dbReference type="InterPro" id="IPR038571">
    <property type="entry name" value="CO_DH/Ac-CoA_synth_bsu_3_sf"/>
</dbReference>
<gene>
    <name evidence="9" type="ORF">BU251_01290</name>
</gene>
<dbReference type="GO" id="GO:0043885">
    <property type="term" value="F:anaerobic carbon-monoxide dehydrogenase activity"/>
    <property type="evidence" value="ECO:0007669"/>
    <property type="project" value="InterPro"/>
</dbReference>
<keyword evidence="3" id="KW-0808">Transferase</keyword>
<dbReference type="SUPFAM" id="SSF56821">
    <property type="entry name" value="Prismane protein-like"/>
    <property type="match status" value="1"/>
</dbReference>
<keyword evidence="5" id="KW-0408">Iron</keyword>
<dbReference type="GO" id="GO:0051536">
    <property type="term" value="F:iron-sulfur cluster binding"/>
    <property type="evidence" value="ECO:0007669"/>
    <property type="project" value="UniProtKB-KW"/>
</dbReference>
<dbReference type="GO" id="GO:0043884">
    <property type="term" value="F:CO-methylating acetyl-CoA synthase activity"/>
    <property type="evidence" value="ECO:0007669"/>
    <property type="project" value="UniProtKB-EC"/>
</dbReference>
<dbReference type="NCBIfam" id="NF040764">
    <property type="entry name" value="CODH_ACS_al_bet"/>
    <property type="match status" value="1"/>
</dbReference>
<evidence type="ECO:0000256" key="1">
    <source>
        <dbReference type="ARBA" id="ARBA00012244"/>
    </source>
</evidence>
<keyword evidence="4" id="KW-0479">Metal-binding</keyword>
<reference evidence="9 10" key="1">
    <citation type="submission" date="2017-01" db="EMBL/GenBank/DDBJ databases">
        <title>First insights into the biology of 'candidatus Vampirococcus archaeovorus'.</title>
        <authorList>
            <person name="Kizina J."/>
            <person name="Jordan S."/>
            <person name="Stueber K."/>
            <person name="Reinhardt R."/>
            <person name="Harder J."/>
        </authorList>
    </citation>
    <scope>NUCLEOTIDE SEQUENCE [LARGE SCALE GENOMIC DNA]</scope>
    <source>
        <strain evidence="9 10">LiM</strain>
    </source>
</reference>
<dbReference type="KEGG" id="vai:BU251_01290"/>
<evidence type="ECO:0000259" key="7">
    <source>
        <dbReference type="Pfam" id="PF18537"/>
    </source>
</evidence>
<evidence type="ECO:0000256" key="6">
    <source>
        <dbReference type="ARBA" id="ARBA00023014"/>
    </source>
</evidence>
<dbReference type="Gene3D" id="3.30.1650.10">
    <property type="entry name" value="Bifunctional carbon monoxide dehydrogenase/acetyl-coa synthase(codh/acs), Chain M, domain 3"/>
    <property type="match status" value="1"/>
</dbReference>
<dbReference type="InterPro" id="IPR004461">
    <property type="entry name" value="CO_DH/Ac-CoA_synth_bsu"/>
</dbReference>
<dbReference type="InterPro" id="IPR011254">
    <property type="entry name" value="Prismane-like_sf"/>
</dbReference>
<accession>A0A410P2T1</accession>
<dbReference type="InterPro" id="IPR045822">
    <property type="entry name" value="ACS_CODH_B_C"/>
</dbReference>
<dbReference type="Pfam" id="PF19436">
    <property type="entry name" value="ACS_CODH_B_C"/>
    <property type="match status" value="1"/>
</dbReference>
<dbReference type="Gene3D" id="1.10.8.190">
    <property type="entry name" value="Carbon monoxide dehydrogenase alpha subunit. Chain M, domain 1"/>
    <property type="match status" value="1"/>
</dbReference>
<dbReference type="EC" id="2.3.1.169" evidence="1"/>
<evidence type="ECO:0000313" key="9">
    <source>
        <dbReference type="EMBL" id="QAT16456.1"/>
    </source>
</evidence>
<dbReference type="PANTHER" id="PTHR42281">
    <property type="match status" value="1"/>
</dbReference>
<dbReference type="GO" id="GO:0046872">
    <property type="term" value="F:metal ion binding"/>
    <property type="evidence" value="ECO:0007669"/>
    <property type="project" value="UniProtKB-KW"/>
</dbReference>
<dbReference type="Pfam" id="PF18537">
    <property type="entry name" value="CODH_A_N"/>
    <property type="match status" value="1"/>
</dbReference>
<dbReference type="Gene3D" id="3.40.970.20">
    <property type="entry name" value="Carbon monoxide dehydrogenase alpha subunit. Chain D, domain 4"/>
    <property type="match status" value="1"/>
</dbReference>
<dbReference type="AlphaFoldDB" id="A0A410P2T1"/>
<name>A0A410P2T1_VELA1</name>
<feature type="domain" description="CO dehydrogenase/acetyl-CoA synthase complex beta subunit C-terminal" evidence="8">
    <location>
        <begin position="482"/>
        <end position="725"/>
    </location>
</feature>
<evidence type="ECO:0000313" key="10">
    <source>
        <dbReference type="Proteomes" id="UP000287243"/>
    </source>
</evidence>
<evidence type="ECO:0000256" key="3">
    <source>
        <dbReference type="ARBA" id="ARBA00022679"/>
    </source>
</evidence>
<dbReference type="Pfam" id="PF03598">
    <property type="entry name" value="CdhC"/>
    <property type="match status" value="1"/>
</dbReference>
<keyword evidence="2" id="KW-0533">Nickel</keyword>
<dbReference type="Gene3D" id="3.40.1470.10">
    <property type="entry name" value="Bifunctional carbon monoxide dehydrogenase/acetyl-coa synthase(codh/acs), Chain M, domain 5"/>
    <property type="match status" value="1"/>
</dbReference>
<dbReference type="PANTHER" id="PTHR42281:SF1">
    <property type="entry name" value="ACETYL-COA DECARBONYLASE_SYNTHASE COMPLEX SUBUNIT BETA 1"/>
    <property type="match status" value="1"/>
</dbReference>
<dbReference type="NCBIfam" id="NF003379">
    <property type="entry name" value="PRK04456.1"/>
    <property type="match status" value="1"/>
</dbReference>
<keyword evidence="6" id="KW-0411">Iron-sulfur</keyword>